<dbReference type="InterPro" id="IPR012899">
    <property type="entry name" value="LTXXQ"/>
</dbReference>
<proteinExistence type="inferred from homology"/>
<protein>
    <submittedName>
        <fullName evidence="6">Spy/CpxP family protein refolding chaperone</fullName>
    </submittedName>
</protein>
<evidence type="ECO:0000256" key="1">
    <source>
        <dbReference type="ARBA" id="ARBA00004418"/>
    </source>
</evidence>
<dbReference type="RefSeq" id="WP_084165955.1">
    <property type="nucleotide sequence ID" value="NZ_CP091521.1"/>
</dbReference>
<reference evidence="6" key="1">
    <citation type="journal article" date="2022" name="Res Sq">
        <title>Evolution of multicellular longitudinally dividing oral cavity symbionts (Neisseriaceae).</title>
        <authorList>
            <person name="Nyongesa S."/>
            <person name="Weber P."/>
            <person name="Bernet E."/>
            <person name="Pullido F."/>
            <person name="Nieckarz M."/>
            <person name="Delaby M."/>
            <person name="Nieves C."/>
            <person name="Viehboeck T."/>
            <person name="Krause N."/>
            <person name="Rivera-Millot A."/>
            <person name="Nakamura A."/>
            <person name="Vischer N."/>
            <person name="VanNieuwenhze M."/>
            <person name="Brun Y."/>
            <person name="Cava F."/>
            <person name="Bulgheresi S."/>
            <person name="Veyrier F."/>
        </authorList>
    </citation>
    <scope>NUCLEOTIDE SEQUENCE</scope>
    <source>
        <strain evidence="6">17694</strain>
    </source>
</reference>
<evidence type="ECO:0000313" key="6">
    <source>
        <dbReference type="EMBL" id="UOP04290.1"/>
    </source>
</evidence>
<evidence type="ECO:0000256" key="3">
    <source>
        <dbReference type="ARBA" id="ARBA00022729"/>
    </source>
</evidence>
<dbReference type="PANTHER" id="PTHR38102:SF1">
    <property type="entry name" value="PERIPLASMIC CHAPERONE SPY"/>
    <property type="match status" value="1"/>
</dbReference>
<dbReference type="GO" id="GO:0051082">
    <property type="term" value="F:unfolded protein binding"/>
    <property type="evidence" value="ECO:0007669"/>
    <property type="project" value="TreeGrafter"/>
</dbReference>
<keyword evidence="7" id="KW-1185">Reference proteome</keyword>
<evidence type="ECO:0000256" key="5">
    <source>
        <dbReference type="SAM" id="SignalP"/>
    </source>
</evidence>
<dbReference type="Gene3D" id="1.20.120.1490">
    <property type="match status" value="1"/>
</dbReference>
<reference evidence="6" key="2">
    <citation type="submission" date="2024-09" db="EMBL/GenBank/DDBJ databases">
        <authorList>
            <person name="Veyrier F.J."/>
        </authorList>
    </citation>
    <scope>NUCLEOTIDE SEQUENCE</scope>
    <source>
        <strain evidence="6">17694</strain>
    </source>
</reference>
<keyword evidence="4" id="KW-0574">Periplasm</keyword>
<gene>
    <name evidence="6" type="ORF">LVJ77_07855</name>
</gene>
<dbReference type="PANTHER" id="PTHR38102">
    <property type="entry name" value="PERIPLASMIC CHAPERONE SPY"/>
    <property type="match status" value="1"/>
</dbReference>
<organism evidence="6 7">
    <name type="scientific">Conchiformibius kuhniae</name>
    <dbReference type="NCBI Taxonomy" id="211502"/>
    <lineage>
        <taxon>Bacteria</taxon>
        <taxon>Pseudomonadati</taxon>
        <taxon>Pseudomonadota</taxon>
        <taxon>Betaproteobacteria</taxon>
        <taxon>Neisseriales</taxon>
        <taxon>Neisseriaceae</taxon>
        <taxon>Conchiformibius</taxon>
    </lineage>
</organism>
<name>A0A8T9MQV2_9NEIS</name>
<evidence type="ECO:0000256" key="2">
    <source>
        <dbReference type="ARBA" id="ARBA00008441"/>
    </source>
</evidence>
<keyword evidence="3 5" id="KW-0732">Signal</keyword>
<dbReference type="EMBL" id="CP091521">
    <property type="protein sequence ID" value="UOP04290.1"/>
    <property type="molecule type" value="Genomic_DNA"/>
</dbReference>
<dbReference type="AlphaFoldDB" id="A0A8T9MQV2"/>
<evidence type="ECO:0000313" key="7">
    <source>
        <dbReference type="Proteomes" id="UP000831534"/>
    </source>
</evidence>
<feature type="chain" id="PRO_5035947106" evidence="5">
    <location>
        <begin position="21"/>
        <end position="154"/>
    </location>
</feature>
<dbReference type="Pfam" id="PF07813">
    <property type="entry name" value="LTXXQ"/>
    <property type="match status" value="1"/>
</dbReference>
<dbReference type="GO" id="GO:0030288">
    <property type="term" value="C:outer membrane-bounded periplasmic space"/>
    <property type="evidence" value="ECO:0007669"/>
    <property type="project" value="TreeGrafter"/>
</dbReference>
<dbReference type="Proteomes" id="UP000831534">
    <property type="component" value="Chromosome"/>
</dbReference>
<comment type="similarity">
    <text evidence="2">Belongs to the CpxP/Spy family.</text>
</comment>
<feature type="signal peptide" evidence="5">
    <location>
        <begin position="1"/>
        <end position="20"/>
    </location>
</feature>
<accession>A0A8T9MQV2</accession>
<evidence type="ECO:0000256" key="4">
    <source>
        <dbReference type="ARBA" id="ARBA00022764"/>
    </source>
</evidence>
<dbReference type="KEGG" id="ckh:LVJ77_07855"/>
<sequence>MQRAGALVLSLFIGMNFAAAADAVRHGGEYRRVRGDEALPRGFDKLDLSAAQKAQIRAIVRADQETRQSPESVRAQREALRRKMQSWREQERRLLGNRRFDEEAAQRLIAERHQERLAWQRQQHELRMLKKRHAIFQVLTPEQQRRYREMQYGK</sequence>
<comment type="subcellular location">
    <subcellularLocation>
        <location evidence="1">Periplasm</location>
    </subcellularLocation>
</comment>
<dbReference type="InterPro" id="IPR052211">
    <property type="entry name" value="Cpx_auxiliary_protein"/>
</dbReference>